<dbReference type="SMART" id="SM00387">
    <property type="entry name" value="HATPase_c"/>
    <property type="match status" value="1"/>
</dbReference>
<dbReference type="EC" id="2.7.13.3" evidence="3"/>
<dbReference type="Pfam" id="PF02518">
    <property type="entry name" value="HATPase_c"/>
    <property type="match status" value="1"/>
</dbReference>
<accession>A0ABR7EU87</accession>
<comment type="subcellular location">
    <subcellularLocation>
        <location evidence="2">Cell membrane</location>
        <topology evidence="2">Multi-pass membrane protein</topology>
    </subcellularLocation>
</comment>
<sequence>MKNYGKRIAEYMPWLLLTGCVEGICILFLALADVQVLQVLAGVLTLMTVLMYAGVCIYIVKKEQKKEEAFALFLKEPEEKTAEQLLLYCGKAEKERMQNLLDYLQIQRKEKENLLKKTEDYEEYIEGWSHEVKTPLSLLAFILGNHKEEFSEPVGYKLEYIQTRMQESIDQMLFYARLKGGHKDYLFEMLNLKESLGKVLEDYGPLLEEKKFHVDIQMEPEGIQIYSDRRGLEFMLGQFISNAVKYCDKEPEIRIHVEKREENRKKMWILYIEDNGCGVKACDLPYIFDKGFTGSDINVNKKPTGMGLYLAREMATDLGLKLYAVSEYREGLTMKVQIPIVDRPCVPGSDCGVLPG</sequence>
<dbReference type="InterPro" id="IPR036890">
    <property type="entry name" value="HATPase_C_sf"/>
</dbReference>
<evidence type="ECO:0000256" key="3">
    <source>
        <dbReference type="ARBA" id="ARBA00012438"/>
    </source>
</evidence>
<dbReference type="PANTHER" id="PTHR45453">
    <property type="entry name" value="PHOSPHATE REGULON SENSOR PROTEIN PHOR"/>
    <property type="match status" value="1"/>
</dbReference>
<evidence type="ECO:0000256" key="4">
    <source>
        <dbReference type="ARBA" id="ARBA00022475"/>
    </source>
</evidence>
<evidence type="ECO:0000256" key="7">
    <source>
        <dbReference type="ARBA" id="ARBA00022777"/>
    </source>
</evidence>
<comment type="caution">
    <text evidence="13">The sequence shown here is derived from an EMBL/GenBank/DDBJ whole genome shotgun (WGS) entry which is preliminary data.</text>
</comment>
<gene>
    <name evidence="13" type="ORF">H8S07_06435</name>
</gene>
<dbReference type="CDD" id="cd00082">
    <property type="entry name" value="HisKA"/>
    <property type="match status" value="1"/>
</dbReference>
<keyword evidence="5" id="KW-0808">Transferase</keyword>
<protein>
    <recommendedName>
        <fullName evidence="3">histidine kinase</fullName>
        <ecNumber evidence="3">2.7.13.3</ecNumber>
    </recommendedName>
</protein>
<evidence type="ECO:0000256" key="10">
    <source>
        <dbReference type="ARBA" id="ARBA00023136"/>
    </source>
</evidence>
<organism evidence="13 14">
    <name type="scientific">Dorea hominis</name>
    <dbReference type="NCBI Taxonomy" id="2763040"/>
    <lineage>
        <taxon>Bacteria</taxon>
        <taxon>Bacillati</taxon>
        <taxon>Bacillota</taxon>
        <taxon>Clostridia</taxon>
        <taxon>Lachnospirales</taxon>
        <taxon>Lachnospiraceae</taxon>
        <taxon>Dorea</taxon>
    </lineage>
</organism>
<evidence type="ECO:0000256" key="8">
    <source>
        <dbReference type="ARBA" id="ARBA00022989"/>
    </source>
</evidence>
<comment type="catalytic activity">
    <reaction evidence="1">
        <text>ATP + protein L-histidine = ADP + protein N-phospho-L-histidine.</text>
        <dbReference type="EC" id="2.7.13.3"/>
    </reaction>
</comment>
<feature type="transmembrane region" description="Helical" evidence="11">
    <location>
        <begin position="12"/>
        <end position="31"/>
    </location>
</feature>
<dbReference type="RefSeq" id="WP_118288304.1">
    <property type="nucleotide sequence ID" value="NZ_JACOOY010000006.1"/>
</dbReference>
<evidence type="ECO:0000256" key="9">
    <source>
        <dbReference type="ARBA" id="ARBA00023012"/>
    </source>
</evidence>
<keyword evidence="10 11" id="KW-0472">Membrane</keyword>
<evidence type="ECO:0000256" key="6">
    <source>
        <dbReference type="ARBA" id="ARBA00022692"/>
    </source>
</evidence>
<name>A0ABR7EU87_9FIRM</name>
<feature type="domain" description="Histidine kinase" evidence="12">
    <location>
        <begin position="127"/>
        <end position="342"/>
    </location>
</feature>
<keyword evidence="8 11" id="KW-1133">Transmembrane helix</keyword>
<evidence type="ECO:0000256" key="1">
    <source>
        <dbReference type="ARBA" id="ARBA00000085"/>
    </source>
</evidence>
<keyword evidence="9" id="KW-0902">Two-component regulatory system</keyword>
<dbReference type="PROSITE" id="PS50109">
    <property type="entry name" value="HIS_KIN"/>
    <property type="match status" value="1"/>
</dbReference>
<dbReference type="InterPro" id="IPR036097">
    <property type="entry name" value="HisK_dim/P_sf"/>
</dbReference>
<dbReference type="InterPro" id="IPR050351">
    <property type="entry name" value="BphY/WalK/GraS-like"/>
</dbReference>
<reference evidence="13 14" key="1">
    <citation type="submission" date="2020-08" db="EMBL/GenBank/DDBJ databases">
        <title>Genome public.</title>
        <authorList>
            <person name="Liu C."/>
            <person name="Sun Q."/>
        </authorList>
    </citation>
    <scope>NUCLEOTIDE SEQUENCE [LARGE SCALE GENOMIC DNA]</scope>
    <source>
        <strain evidence="13 14">NSJ-36</strain>
    </source>
</reference>
<evidence type="ECO:0000259" key="12">
    <source>
        <dbReference type="PROSITE" id="PS50109"/>
    </source>
</evidence>
<dbReference type="InterPro" id="IPR005467">
    <property type="entry name" value="His_kinase_dom"/>
</dbReference>
<evidence type="ECO:0000313" key="14">
    <source>
        <dbReference type="Proteomes" id="UP000647235"/>
    </source>
</evidence>
<feature type="transmembrane region" description="Helical" evidence="11">
    <location>
        <begin position="37"/>
        <end position="60"/>
    </location>
</feature>
<evidence type="ECO:0000256" key="2">
    <source>
        <dbReference type="ARBA" id="ARBA00004651"/>
    </source>
</evidence>
<dbReference type="PANTHER" id="PTHR45453:SF2">
    <property type="entry name" value="HISTIDINE KINASE"/>
    <property type="match status" value="1"/>
</dbReference>
<evidence type="ECO:0000256" key="11">
    <source>
        <dbReference type="SAM" id="Phobius"/>
    </source>
</evidence>
<dbReference type="GO" id="GO:0016301">
    <property type="term" value="F:kinase activity"/>
    <property type="evidence" value="ECO:0007669"/>
    <property type="project" value="UniProtKB-KW"/>
</dbReference>
<dbReference type="SUPFAM" id="SSF55874">
    <property type="entry name" value="ATPase domain of HSP90 chaperone/DNA topoisomerase II/histidine kinase"/>
    <property type="match status" value="1"/>
</dbReference>
<dbReference type="Gene3D" id="3.30.565.10">
    <property type="entry name" value="Histidine kinase-like ATPase, C-terminal domain"/>
    <property type="match status" value="1"/>
</dbReference>
<keyword evidence="7 13" id="KW-0418">Kinase</keyword>
<keyword evidence="4" id="KW-1003">Cell membrane</keyword>
<dbReference type="Proteomes" id="UP000647235">
    <property type="component" value="Unassembled WGS sequence"/>
</dbReference>
<keyword evidence="14" id="KW-1185">Reference proteome</keyword>
<evidence type="ECO:0000256" key="5">
    <source>
        <dbReference type="ARBA" id="ARBA00022679"/>
    </source>
</evidence>
<evidence type="ECO:0000313" key="13">
    <source>
        <dbReference type="EMBL" id="MBC5664914.1"/>
    </source>
</evidence>
<dbReference type="InterPro" id="IPR003594">
    <property type="entry name" value="HATPase_dom"/>
</dbReference>
<keyword evidence="6 11" id="KW-0812">Transmembrane</keyword>
<dbReference type="EMBL" id="JACOOY010000006">
    <property type="protein sequence ID" value="MBC5664914.1"/>
    <property type="molecule type" value="Genomic_DNA"/>
</dbReference>
<dbReference type="InterPro" id="IPR003661">
    <property type="entry name" value="HisK_dim/P_dom"/>
</dbReference>
<proteinExistence type="predicted"/>
<dbReference type="SUPFAM" id="SSF47384">
    <property type="entry name" value="Homodimeric domain of signal transducing histidine kinase"/>
    <property type="match status" value="1"/>
</dbReference>